<feature type="region of interest" description="Disordered" evidence="6">
    <location>
        <begin position="42"/>
        <end position="62"/>
    </location>
</feature>
<dbReference type="Pfam" id="PF00644">
    <property type="entry name" value="PARP"/>
    <property type="match status" value="2"/>
</dbReference>
<protein>
    <recommendedName>
        <fullName evidence="5">Poly [ADP-ribose] polymerase</fullName>
        <shortName evidence="5">PARP</shortName>
        <ecNumber evidence="5">2.4.2.-</ecNumber>
    </recommendedName>
</protein>
<feature type="region of interest" description="Disordered" evidence="6">
    <location>
        <begin position="1267"/>
        <end position="1293"/>
    </location>
</feature>
<sequence>MMGWWRMVARPCGRVHHVDGEEVLKEWLCVCRRRGLARRSRVTQDLRRRPEDGEDLAQGLQLPAPPRNTLAIFAGHKQAWRTIERCLRPPAMVTGCSIWHKRKRRHASDRRMHSDACIPPHLLWACESISDLRQDVRQPENRMEERLLACSVPETPAPPGVLDYESFIEDLAEIFKKHLDAKGSLLVATDGSVIDNVAAFSVVVEGAATDNGVFKLVKWEQQAQQYLGGTDKVDINNANIQAYRQFPGMFPTVAGLIGTHGPYQQVDPAGFDLHLPEWLNTPPAKVPVVRLFGVSRQGARGARGTMGITKQRNVPMYRSGFDFGRGAATLLGEIPLEGLTNCPSNAAPVLNESGCQEAATALGYVLANTEDTSLWPNGCYKWIRQPELYFNYNAGSGNGEAQVVCQTIFSTTTTTSTRATTPTTTVSVQPGSCIVTSAEYVCTPRKFCELQSEAQQLGPMSLESCKVACSQTDDCNAIQYDCNTDCWLLRACGGFVDTVCGSSVYIRDRNWLWGTTTTTTVFGQCYPSTTPDAMPYIDHQWTCTPAVYCTEQASSTRYGAMSLDRCMALCRAVGCNFVQFDCNSECWLMDVCGTFETSTCGSSVYQKSGTTLPYFTISDVGLYRSDRFNASLYVTYSSACSGDDCTVVAACPISPSSNLQTTVLKCQTIPPDSGDGISVNELNCTAKGGGELPAIMAEAICVEPDSLSSLVTTSGYGEGDLRATCPDGYYAFSCNCFTSWLVSLTCAGYASFAPRMNPPVWGNPWTWTGTSVSDAMAELVSVGLEPQLVHSAQPYWAKAECQLYSPPEAVSHRRRSEGRVQAQVSALCVRGVEPTIRLSYRGEGDLWPLPNSTGREMQYCGWATNTKVAILRKECNPWMQFPSENGGCYASECIDLASCVRICNSCGFCKGVFYRFDQDSSSGLERCYFTGDFEVENGTSDEWNHGWGQSPQQSNYSKHLPQSGSTSAAWALYINTRDARCRRDNYAIYGITFFEDPHCTKIMAPSSMNVSGGGQTELPVDFGDWRKRLQHISFDECYEEMQAGRKCDVEFTAAFPPNNSAPLCAIVHSSWLFGQGYSSDSGESRGWYLAAYDQQLGRARHGTVAFDVDGTHIHMPAMPWFRQNVSEPGETIVLSSRMEFACWTTSNPCPGEDMFPPIEQHIREALASMLALPQHLISLRGGESQQSASTLTYEYNLTIHLAVEDPVQASLLPSLVATLEDMRRNFYPLSDLFKTRLRHNGVRLFDTAQIKQDTVVFRIPPVTLTAFPTTPSPSPSPSPTPAPSPPEVPVESESDYLSTEGMVIGIVLCCLAGVAIIVFACYEKRVKKCWRTYCGRRKTKPSYAGGPTAVVIGSKATLRSDSKELVDPLNEMAMKSLPSYWTGGRESGEESNVREDLSFDELLYVKHEHMDFFQELVNHTYRQITTQDRLCPTGKHDKTRGGCPCVQPGGTPGLPTGYQIKRVIRVEDSSMFTRYIDRREQIKNSRSSCEAPDPQIFTRAAMEASSGLTDILCDVDDSINEVYLWHGTQVRTGLKIVQDDFSLNFAGSGAGTMYGKGLYFTESCTKADEYALDEPGGHYDGVRGLLLCRVCLGSFHYTLDREPSAVDKYTQGECDSTIGDRAKAVNTYREMVVYDRDQVYPEYLVLYERLQRGETPELPPKDVPFLLELPLYWKNVGRNPYTEGFREHWIVKSMIRELIQRLANGSCGRDGGAPKVVRARRVEDSNLWCRYIDWKRSLGAQLQANGLLRCTPPNELDGNPESGHALTATILSEFHGDEAISVENMAPGLNEMLLWHGTSQKSAEAISEIGFEVKTSGTHGRRFGHGVYLAEDLNKSLSYCSTANNVKYVLLCRAVCGHMYYTEKHWHSDATSEATSRGKHCVLANPDRSGPREYIVLQESHVYPEYIVEFED</sequence>
<dbReference type="SUPFAM" id="SSF81585">
    <property type="entry name" value="PsbU/PolX domain-like"/>
    <property type="match status" value="1"/>
</dbReference>
<reference evidence="8 9" key="1">
    <citation type="submission" date="2016-02" db="EMBL/GenBank/DDBJ databases">
        <title>Genome analysis of coral dinoflagellate symbionts highlights evolutionary adaptations to a symbiotic lifestyle.</title>
        <authorList>
            <person name="Aranda M."/>
            <person name="Li Y."/>
            <person name="Liew Y.J."/>
            <person name="Baumgarten S."/>
            <person name="Simakov O."/>
            <person name="Wilson M."/>
            <person name="Piel J."/>
            <person name="Ashoor H."/>
            <person name="Bougouffa S."/>
            <person name="Bajic V.B."/>
            <person name="Ryu T."/>
            <person name="Ravasi T."/>
            <person name="Bayer T."/>
            <person name="Micklem G."/>
            <person name="Kim H."/>
            <person name="Bhak J."/>
            <person name="Lajeunesse T.C."/>
            <person name="Voolstra C.R."/>
        </authorList>
    </citation>
    <scope>NUCLEOTIDE SEQUENCE [LARGE SCALE GENOMIC DNA]</scope>
    <source>
        <strain evidence="8 9">CCMP2467</strain>
    </source>
</reference>
<dbReference type="OrthoDB" id="6133115at2759"/>
<evidence type="ECO:0000256" key="6">
    <source>
        <dbReference type="SAM" id="MobiDB-lite"/>
    </source>
</evidence>
<organism evidence="8 9">
    <name type="scientific">Symbiodinium microadriaticum</name>
    <name type="common">Dinoflagellate</name>
    <name type="synonym">Zooxanthella microadriatica</name>
    <dbReference type="NCBI Taxonomy" id="2951"/>
    <lineage>
        <taxon>Eukaryota</taxon>
        <taxon>Sar</taxon>
        <taxon>Alveolata</taxon>
        <taxon>Dinophyceae</taxon>
        <taxon>Suessiales</taxon>
        <taxon>Symbiodiniaceae</taxon>
        <taxon>Symbiodinium</taxon>
    </lineage>
</organism>
<dbReference type="Proteomes" id="UP000186817">
    <property type="component" value="Unassembled WGS sequence"/>
</dbReference>
<dbReference type="PANTHER" id="PTHR45740:SF2">
    <property type="entry name" value="POLY [ADP-RIBOSE] POLYMERASE"/>
    <property type="match status" value="1"/>
</dbReference>
<feature type="domain" description="PARP catalytic" evidence="7">
    <location>
        <begin position="1713"/>
        <end position="1912"/>
    </location>
</feature>
<evidence type="ECO:0000256" key="1">
    <source>
        <dbReference type="ARBA" id="ARBA00004170"/>
    </source>
</evidence>
<dbReference type="InterPro" id="IPR010527">
    <property type="entry name" value="PSII_PsbU"/>
</dbReference>
<dbReference type="GO" id="GO:0003950">
    <property type="term" value="F:NAD+ poly-ADP-ribosyltransferase activity"/>
    <property type="evidence" value="ECO:0007669"/>
    <property type="project" value="UniProtKB-UniRule"/>
</dbReference>
<feature type="compositionally biased region" description="Basic and acidic residues" evidence="6">
    <location>
        <begin position="42"/>
        <end position="51"/>
    </location>
</feature>
<evidence type="ECO:0000256" key="2">
    <source>
        <dbReference type="ARBA" id="ARBA00010827"/>
    </source>
</evidence>
<comment type="caution">
    <text evidence="8">The sequence shown here is derived from an EMBL/GenBank/DDBJ whole genome shotgun (WGS) entry which is preliminary data.</text>
</comment>
<dbReference type="EMBL" id="LSRX01000180">
    <property type="protein sequence ID" value="OLQ05575.1"/>
    <property type="molecule type" value="Genomic_DNA"/>
</dbReference>
<dbReference type="GO" id="GO:0019898">
    <property type="term" value="C:extrinsic component of membrane"/>
    <property type="evidence" value="ECO:0007669"/>
    <property type="project" value="InterPro"/>
</dbReference>
<dbReference type="PROSITE" id="PS51059">
    <property type="entry name" value="PARP_CATALYTIC"/>
    <property type="match status" value="1"/>
</dbReference>
<evidence type="ECO:0000256" key="5">
    <source>
        <dbReference type="RuleBase" id="RU362114"/>
    </source>
</evidence>
<dbReference type="Gene3D" id="1.10.150.320">
    <property type="entry name" value="Photosystem II 12 kDa extrinsic protein"/>
    <property type="match status" value="1"/>
</dbReference>
<evidence type="ECO:0000313" key="8">
    <source>
        <dbReference type="EMBL" id="OLQ05575.1"/>
    </source>
</evidence>
<dbReference type="InterPro" id="IPR051712">
    <property type="entry name" value="ARTD-AVP"/>
</dbReference>
<dbReference type="GO" id="GO:0009523">
    <property type="term" value="C:photosystem II"/>
    <property type="evidence" value="ECO:0007669"/>
    <property type="project" value="InterPro"/>
</dbReference>
<dbReference type="PANTHER" id="PTHR45740">
    <property type="entry name" value="POLY [ADP-RIBOSE] POLYMERASE"/>
    <property type="match status" value="1"/>
</dbReference>
<evidence type="ECO:0000256" key="4">
    <source>
        <dbReference type="ARBA" id="ARBA00023136"/>
    </source>
</evidence>
<keyword evidence="5" id="KW-0520">NAD</keyword>
<gene>
    <name evidence="8" type="primary">psbU</name>
    <name evidence="8" type="ORF">AK812_SmicGene11225</name>
</gene>
<dbReference type="InterPro" id="IPR012317">
    <property type="entry name" value="Poly(ADP-ribose)pol_cat_dom"/>
</dbReference>
<dbReference type="EC" id="2.4.2.-" evidence="5"/>
<dbReference type="GO" id="GO:1990404">
    <property type="term" value="F:NAD+-protein mono-ADP-ribosyltransferase activity"/>
    <property type="evidence" value="ECO:0007669"/>
    <property type="project" value="TreeGrafter"/>
</dbReference>
<evidence type="ECO:0000259" key="7">
    <source>
        <dbReference type="PROSITE" id="PS51059"/>
    </source>
</evidence>
<evidence type="ECO:0000313" key="9">
    <source>
        <dbReference type="Proteomes" id="UP000186817"/>
    </source>
</evidence>
<dbReference type="GO" id="GO:0005634">
    <property type="term" value="C:nucleus"/>
    <property type="evidence" value="ECO:0007669"/>
    <property type="project" value="TreeGrafter"/>
</dbReference>
<name>A0A1Q9EDQ2_SYMMI</name>
<keyword evidence="5" id="KW-0808">Transferase</keyword>
<accession>A0A1Q9EDQ2</accession>
<dbReference type="GO" id="GO:0015979">
    <property type="term" value="P:photosynthesis"/>
    <property type="evidence" value="ECO:0007669"/>
    <property type="project" value="InterPro"/>
</dbReference>
<dbReference type="SUPFAM" id="SSF56399">
    <property type="entry name" value="ADP-ribosylation"/>
    <property type="match status" value="2"/>
</dbReference>
<evidence type="ECO:0000256" key="3">
    <source>
        <dbReference type="ARBA" id="ARBA00023078"/>
    </source>
</evidence>
<feature type="compositionally biased region" description="Pro residues" evidence="6">
    <location>
        <begin position="1270"/>
        <end position="1288"/>
    </location>
</feature>
<keyword evidence="9" id="KW-1185">Reference proteome</keyword>
<dbReference type="Pfam" id="PF06514">
    <property type="entry name" value="PsbU"/>
    <property type="match status" value="1"/>
</dbReference>
<comment type="similarity">
    <text evidence="2">Belongs to the PsbU family.</text>
</comment>
<dbReference type="Gene3D" id="3.90.228.10">
    <property type="match status" value="2"/>
</dbReference>
<dbReference type="GO" id="GO:0042549">
    <property type="term" value="P:photosystem II stabilization"/>
    <property type="evidence" value="ECO:0007669"/>
    <property type="project" value="InterPro"/>
</dbReference>
<keyword evidence="3" id="KW-0793">Thylakoid</keyword>
<proteinExistence type="inferred from homology"/>
<comment type="subcellular location">
    <subcellularLocation>
        <location evidence="1">Membrane</location>
        <topology evidence="1">Peripheral membrane protein</topology>
    </subcellularLocation>
</comment>
<keyword evidence="5" id="KW-0328">Glycosyltransferase</keyword>
<keyword evidence="4" id="KW-0472">Membrane</keyword>